<name>A0ABY9RBI4_9FLAO</name>
<dbReference type="GO" id="GO:0003677">
    <property type="term" value="F:DNA binding"/>
    <property type="evidence" value="ECO:0007669"/>
    <property type="project" value="UniProtKB-KW"/>
</dbReference>
<dbReference type="RefSeq" id="WP_309532917.1">
    <property type="nucleotide sequence ID" value="NZ_CP133721.1"/>
</dbReference>
<dbReference type="EMBL" id="CP133721">
    <property type="protein sequence ID" value="WMW78620.1"/>
    <property type="molecule type" value="Genomic_DNA"/>
</dbReference>
<proteinExistence type="predicted"/>
<dbReference type="InterPro" id="IPR041607">
    <property type="entry name" value="HU-HIG"/>
</dbReference>
<dbReference type="Gene3D" id="4.10.520.10">
    <property type="entry name" value="IHF-like DNA-binding proteins"/>
    <property type="match status" value="1"/>
</dbReference>
<accession>A0ABY9RBI4</accession>
<organism evidence="3 4">
    <name type="scientific">Flavobacterium nakdongensis</name>
    <dbReference type="NCBI Taxonomy" id="3073563"/>
    <lineage>
        <taxon>Bacteria</taxon>
        <taxon>Pseudomonadati</taxon>
        <taxon>Bacteroidota</taxon>
        <taxon>Flavobacteriia</taxon>
        <taxon>Flavobacteriales</taxon>
        <taxon>Flavobacteriaceae</taxon>
        <taxon>Flavobacterium</taxon>
    </lineage>
</organism>
<keyword evidence="1 3" id="KW-0238">DNA-binding</keyword>
<dbReference type="InterPro" id="IPR005902">
    <property type="entry name" value="HU_DNA-bd_put"/>
</dbReference>
<protein>
    <submittedName>
        <fullName evidence="3">HU family DNA-binding protein</fullName>
    </submittedName>
</protein>
<dbReference type="SUPFAM" id="SSF47729">
    <property type="entry name" value="IHF-like DNA-binding proteins"/>
    <property type="match status" value="1"/>
</dbReference>
<evidence type="ECO:0000259" key="2">
    <source>
        <dbReference type="Pfam" id="PF18291"/>
    </source>
</evidence>
<reference evidence="3" key="1">
    <citation type="submission" date="2023-09" db="EMBL/GenBank/DDBJ databases">
        <title>Flavobacterium sp. 20NA77.7 isolated from freshwater.</title>
        <authorList>
            <person name="Le V."/>
            <person name="Ko S.-R."/>
            <person name="Ahn C.-Y."/>
            <person name="Oh H.-M."/>
        </authorList>
    </citation>
    <scope>NUCLEOTIDE SEQUENCE</scope>
    <source>
        <strain evidence="3">20NA77.7</strain>
    </source>
</reference>
<evidence type="ECO:0000313" key="3">
    <source>
        <dbReference type="EMBL" id="WMW78620.1"/>
    </source>
</evidence>
<sequence length="127" mass="14166">MSIKFKVLPKKNPQDITAPEKFYATSVANGETTLESLAEMIAYQCTLTDTDCYAVLRSLERNMLMELSQGRIVKLGHVGTFQVSISAAGQNFEEDVTATDIKKSRILFRPAKKLKQMLGTLSYQKAN</sequence>
<dbReference type="Proteomes" id="UP001180481">
    <property type="component" value="Chromosome"/>
</dbReference>
<evidence type="ECO:0000313" key="4">
    <source>
        <dbReference type="Proteomes" id="UP001180481"/>
    </source>
</evidence>
<evidence type="ECO:0000256" key="1">
    <source>
        <dbReference type="ARBA" id="ARBA00023125"/>
    </source>
</evidence>
<keyword evidence="4" id="KW-1185">Reference proteome</keyword>
<dbReference type="Pfam" id="PF18291">
    <property type="entry name" value="HU-HIG"/>
    <property type="match status" value="1"/>
</dbReference>
<dbReference type="NCBIfam" id="TIGR01201">
    <property type="entry name" value="HU_rel"/>
    <property type="match status" value="1"/>
</dbReference>
<feature type="domain" description="HU" evidence="2">
    <location>
        <begin position="1"/>
        <end position="125"/>
    </location>
</feature>
<dbReference type="InterPro" id="IPR010992">
    <property type="entry name" value="IHF-like_DNA-bd_dom_sf"/>
</dbReference>
<gene>
    <name evidence="3" type="ORF">RF683_04035</name>
</gene>